<evidence type="ECO:0000256" key="4">
    <source>
        <dbReference type="ARBA" id="ARBA00023136"/>
    </source>
</evidence>
<feature type="transmembrane region" description="Helical" evidence="5">
    <location>
        <begin position="100"/>
        <end position="120"/>
    </location>
</feature>
<evidence type="ECO:0000313" key="6">
    <source>
        <dbReference type="EMBL" id="NSJ85670.1"/>
    </source>
</evidence>
<evidence type="ECO:0000256" key="2">
    <source>
        <dbReference type="ARBA" id="ARBA00022692"/>
    </source>
</evidence>
<comment type="caution">
    <text evidence="6">The sequence shown here is derived from an EMBL/GenBank/DDBJ whole genome shotgun (WGS) entry which is preliminary data.</text>
</comment>
<feature type="transmembrane region" description="Helical" evidence="5">
    <location>
        <begin position="74"/>
        <end position="94"/>
    </location>
</feature>
<evidence type="ECO:0000313" key="7">
    <source>
        <dbReference type="Proteomes" id="UP000822142"/>
    </source>
</evidence>
<reference evidence="6 7" key="1">
    <citation type="journal article" date="2020" name="Cell Host Microbe">
        <title>Functional and Genomic Variation between Human-Derived Isolates of Lachnospiraceae Reveals Inter- and Intra-Species Diversity.</title>
        <authorList>
            <person name="Sorbara M.T."/>
            <person name="Littmann E.R."/>
            <person name="Fontana E."/>
            <person name="Moody T.U."/>
            <person name="Kohout C.E."/>
            <person name="Gjonbalaj M."/>
            <person name="Eaton V."/>
            <person name="Seok R."/>
            <person name="Leiner I.M."/>
            <person name="Pamer E.G."/>
        </authorList>
    </citation>
    <scope>NUCLEOTIDE SEQUENCE [LARGE SCALE GENOMIC DNA]</scope>
    <source>
        <strain evidence="6 7">MSK.15.26</strain>
    </source>
</reference>
<evidence type="ECO:0000256" key="1">
    <source>
        <dbReference type="ARBA" id="ARBA00022475"/>
    </source>
</evidence>
<name>A0ABX2I9B7_BLAHA</name>
<keyword evidence="7" id="KW-1185">Reference proteome</keyword>
<evidence type="ECO:0000256" key="3">
    <source>
        <dbReference type="ARBA" id="ARBA00022989"/>
    </source>
</evidence>
<feature type="transmembrane region" description="Helical" evidence="5">
    <location>
        <begin position="132"/>
        <end position="148"/>
    </location>
</feature>
<sequence>MPFFIVAGMNLMMSSLLGAAVLTGNFFSSFLPDSLTCWVGILLLSFLGIYRMMSFFFRKETNSCAVKVLTMKEGFILAFVLSADSLAAGLGTGLMQSGEWMLAAGAFLGGMGMMKAGWELGSRFRKKTNRDLSWISGMCLLLLAFGIFCRR</sequence>
<dbReference type="EMBL" id="JAAITA010000004">
    <property type="protein sequence ID" value="NSJ85670.1"/>
    <property type="molecule type" value="Genomic_DNA"/>
</dbReference>
<organism evidence="6 7">
    <name type="scientific">Blautia hansenii</name>
    <name type="common">Ruminococcus hansenii</name>
    <dbReference type="NCBI Taxonomy" id="1322"/>
    <lineage>
        <taxon>Bacteria</taxon>
        <taxon>Bacillati</taxon>
        <taxon>Bacillota</taxon>
        <taxon>Clostridia</taxon>
        <taxon>Lachnospirales</taxon>
        <taxon>Lachnospiraceae</taxon>
        <taxon>Blautia</taxon>
    </lineage>
</organism>
<dbReference type="InterPro" id="IPR003810">
    <property type="entry name" value="Mntp/YtaF"/>
</dbReference>
<proteinExistence type="predicted"/>
<accession>A0ABX2I9B7</accession>
<keyword evidence="2 5" id="KW-0812">Transmembrane</keyword>
<dbReference type="Proteomes" id="UP000822142">
    <property type="component" value="Unassembled WGS sequence"/>
</dbReference>
<evidence type="ECO:0000256" key="5">
    <source>
        <dbReference type="SAM" id="Phobius"/>
    </source>
</evidence>
<keyword evidence="3 5" id="KW-1133">Transmembrane helix</keyword>
<protein>
    <submittedName>
        <fullName evidence="6">Sporulation protein</fullName>
    </submittedName>
</protein>
<dbReference type="Pfam" id="PF02659">
    <property type="entry name" value="Mntp"/>
    <property type="match status" value="1"/>
</dbReference>
<gene>
    <name evidence="6" type="ORF">G5A70_05690</name>
</gene>
<dbReference type="PANTHER" id="PTHR35529">
    <property type="entry name" value="MANGANESE EFFLUX PUMP MNTP-RELATED"/>
    <property type="match status" value="1"/>
</dbReference>
<keyword evidence="4 5" id="KW-0472">Membrane</keyword>
<keyword evidence="1" id="KW-1003">Cell membrane</keyword>
<feature type="transmembrane region" description="Helical" evidence="5">
    <location>
        <begin position="35"/>
        <end position="53"/>
    </location>
</feature>
<dbReference type="PANTHER" id="PTHR35529:SF2">
    <property type="entry name" value="SPORULATION PROTEIN YTAF-RELATED"/>
    <property type="match status" value="1"/>
</dbReference>